<dbReference type="Proteomes" id="UP000050424">
    <property type="component" value="Unassembled WGS sequence"/>
</dbReference>
<dbReference type="InterPro" id="IPR027417">
    <property type="entry name" value="P-loop_NTPase"/>
</dbReference>
<dbReference type="SUPFAM" id="SSF53167">
    <property type="entry name" value="Purine and uridine phosphorylases"/>
    <property type="match status" value="1"/>
</dbReference>
<dbReference type="Gene3D" id="1.25.40.10">
    <property type="entry name" value="Tetratricopeptide repeat domain"/>
    <property type="match status" value="2"/>
</dbReference>
<dbReference type="Gene3D" id="3.40.50.300">
    <property type="entry name" value="P-loop containing nucleotide triphosphate hydrolases"/>
    <property type="match status" value="1"/>
</dbReference>
<sequence length="1029" mass="114466">MTTKPSSRDDFQIAIICALPSEYDAVFDAFDHRWDNFGAAPGDPNRYVTGVLGHLPVVLVLLPGMGKANAASAAASLRSSYTNLKWALLVGICGAVPKTSGNDILLGDVIISRYVVQYDFGRQYSDGLVPKRTIPDTLGRPSKEIRILSALLETRSTRDALEERTAQCLQQLQAKVADTRYRGVYDYPGTAQDKCFKSSYRHKHQDPTDCPVCQACSSHADPVCPEALEKSCSELKCCDEELEPRGLRLQQKKLLEEQGSTAAQAPAVQGGGIASGDSVMKSAEHRDRISQADNVIAFEMESAGVWDEISCVVVKGVCDYADSHKQKNWQNFAAATAASAAKAILESYFRSHDIREKAFGASDLPYYYIPPAKNELFVGRQGIINSLTDSFFNKATERVALVGLGGIGKTQVAMQVAFWTKENMPNYSVFWLPALSIASFEQACADLLKELGISTSGNDDVKATVRTYLSSAKAGKWLLILDNADDETILYRLSDRPIGIMDFIPKNEDGRLLLTTRSRKVAVRVARNKLVSMPKMDFSEAKGLLEKSLIDVDQLEDDELVTRLLEKLTFLPLAIAQAAAYMSMHEMPLTSYLRLCESTSQDMIELMSESFLDDSHYTESQGAVATTWFISFKHIHETNASAATLLSFITWIEPKAIPSSMLPTLGSEQQKAQAIGTLRGYGFLAEREEQGVFDMHSLVHLVMQSWSQKQGTDEETKKAVLTQLSETFPSNKWENRDLWRQYLPHGLGVFWVHKEANVSDGAKLGHLLGRCLIIDGRIEETVKVLGKVVEMREATLPEDHPNRLASQHELARAYHNNGQVREAIKLLQHIVAIKETLPENHPSRLTSQHGLAGAYHDNGQVREAIELLQHIVAIEETLPEDHPDRLASQHELARAYHNNRQVREAVELLQHIVAIEETLPEDHPARLASQHELARAYRDNGQVREAIELLQHVVAMQEMTLAEDHPDRLTSQNELARAYDANGQVMEAIELIQHVVMMRQATLAEDHPRRIGSQNLLQDILDGCTVAVE</sequence>
<comment type="caution">
    <text evidence="4">The sequence shown here is derived from an EMBL/GenBank/DDBJ whole genome shotgun (WGS) entry which is preliminary data.</text>
</comment>
<dbReference type="OrthoDB" id="1658288at2759"/>
<dbReference type="PANTHER" id="PTHR46082">
    <property type="entry name" value="ATP/GTP-BINDING PROTEIN-RELATED"/>
    <property type="match status" value="1"/>
</dbReference>
<keyword evidence="5" id="KW-1185">Reference proteome</keyword>
<dbReference type="GO" id="GO:0009116">
    <property type="term" value="P:nucleoside metabolic process"/>
    <property type="evidence" value="ECO:0007669"/>
    <property type="project" value="InterPro"/>
</dbReference>
<accession>A0A0P7BKH5</accession>
<name>A0A0P7BKH5_9HYPO</name>
<dbReference type="SUPFAM" id="SSF48452">
    <property type="entry name" value="TPR-like"/>
    <property type="match status" value="2"/>
</dbReference>
<dbReference type="InterPro" id="IPR053137">
    <property type="entry name" value="NLR-like"/>
</dbReference>
<dbReference type="InterPro" id="IPR002182">
    <property type="entry name" value="NB-ARC"/>
</dbReference>
<dbReference type="PANTHER" id="PTHR46082:SF6">
    <property type="entry name" value="AAA+ ATPASE DOMAIN-CONTAINING PROTEIN-RELATED"/>
    <property type="match status" value="1"/>
</dbReference>
<feature type="domain" description="NB-ARC" evidence="2">
    <location>
        <begin position="384"/>
        <end position="530"/>
    </location>
</feature>
<evidence type="ECO:0000313" key="5">
    <source>
        <dbReference type="Proteomes" id="UP000050424"/>
    </source>
</evidence>
<dbReference type="STRING" id="78410.A0A0P7BKH5"/>
<dbReference type="Gene3D" id="3.40.50.1580">
    <property type="entry name" value="Nucleoside phosphorylase domain"/>
    <property type="match status" value="1"/>
</dbReference>
<dbReference type="InterPro" id="IPR011990">
    <property type="entry name" value="TPR-like_helical_dom_sf"/>
</dbReference>
<dbReference type="SMART" id="SM00028">
    <property type="entry name" value="TPR"/>
    <property type="match status" value="5"/>
</dbReference>
<dbReference type="Pfam" id="PF00931">
    <property type="entry name" value="NB-ARC"/>
    <property type="match status" value="1"/>
</dbReference>
<dbReference type="EMBL" id="LKCW01000081">
    <property type="protein sequence ID" value="KPM40541.1"/>
    <property type="molecule type" value="Genomic_DNA"/>
</dbReference>
<protein>
    <submittedName>
        <fullName evidence="4">Uncharacterized protein</fullName>
    </submittedName>
</protein>
<dbReference type="Pfam" id="PF01048">
    <property type="entry name" value="PNP_UDP_1"/>
    <property type="match status" value="1"/>
</dbReference>
<dbReference type="Pfam" id="PF13424">
    <property type="entry name" value="TPR_12"/>
    <property type="match status" value="3"/>
</dbReference>
<dbReference type="AlphaFoldDB" id="A0A0P7BKH5"/>
<dbReference type="InterPro" id="IPR000845">
    <property type="entry name" value="Nucleoside_phosphorylase_d"/>
</dbReference>
<gene>
    <name evidence="4" type="ORF">AK830_g6022</name>
</gene>
<feature type="region of interest" description="Disordered" evidence="1">
    <location>
        <begin position="258"/>
        <end position="285"/>
    </location>
</feature>
<dbReference type="InterPro" id="IPR019734">
    <property type="entry name" value="TPR_rpt"/>
</dbReference>
<dbReference type="GO" id="GO:0043531">
    <property type="term" value="F:ADP binding"/>
    <property type="evidence" value="ECO:0007669"/>
    <property type="project" value="InterPro"/>
</dbReference>
<evidence type="ECO:0000259" key="2">
    <source>
        <dbReference type="Pfam" id="PF00931"/>
    </source>
</evidence>
<feature type="domain" description="Nucleoside phosphorylase" evidence="3">
    <location>
        <begin position="13"/>
        <end position="124"/>
    </location>
</feature>
<dbReference type="SUPFAM" id="SSF52540">
    <property type="entry name" value="P-loop containing nucleoside triphosphate hydrolases"/>
    <property type="match status" value="1"/>
</dbReference>
<evidence type="ECO:0000256" key="1">
    <source>
        <dbReference type="SAM" id="MobiDB-lite"/>
    </source>
</evidence>
<evidence type="ECO:0000259" key="3">
    <source>
        <dbReference type="Pfam" id="PF01048"/>
    </source>
</evidence>
<reference evidence="4 5" key="1">
    <citation type="submission" date="2015-09" db="EMBL/GenBank/DDBJ databases">
        <title>Draft genome of a European isolate of the apple canker pathogen Neonectria ditissima.</title>
        <authorList>
            <person name="Gomez-Cortecero A."/>
            <person name="Harrison R.J."/>
            <person name="Armitage A.D."/>
        </authorList>
    </citation>
    <scope>NUCLEOTIDE SEQUENCE [LARGE SCALE GENOMIC DNA]</scope>
    <source>
        <strain evidence="4 5">R09/05</strain>
    </source>
</reference>
<organism evidence="4 5">
    <name type="scientific">Neonectria ditissima</name>
    <dbReference type="NCBI Taxonomy" id="78410"/>
    <lineage>
        <taxon>Eukaryota</taxon>
        <taxon>Fungi</taxon>
        <taxon>Dikarya</taxon>
        <taxon>Ascomycota</taxon>
        <taxon>Pezizomycotina</taxon>
        <taxon>Sordariomycetes</taxon>
        <taxon>Hypocreomycetidae</taxon>
        <taxon>Hypocreales</taxon>
        <taxon>Nectriaceae</taxon>
        <taxon>Neonectria</taxon>
    </lineage>
</organism>
<proteinExistence type="predicted"/>
<dbReference type="GO" id="GO:0003824">
    <property type="term" value="F:catalytic activity"/>
    <property type="evidence" value="ECO:0007669"/>
    <property type="project" value="InterPro"/>
</dbReference>
<evidence type="ECO:0000313" key="4">
    <source>
        <dbReference type="EMBL" id="KPM40541.1"/>
    </source>
</evidence>
<dbReference type="InterPro" id="IPR035994">
    <property type="entry name" value="Nucleoside_phosphorylase_sf"/>
</dbReference>